<dbReference type="OrthoDB" id="8481083at2"/>
<proteinExistence type="predicted"/>
<dbReference type="Proteomes" id="UP000070134">
    <property type="component" value="Chromosome"/>
</dbReference>
<dbReference type="Gene3D" id="3.30.1050.40">
    <property type="match status" value="1"/>
</dbReference>
<dbReference type="InterPro" id="IPR041629">
    <property type="entry name" value="SCP_3"/>
</dbReference>
<evidence type="ECO:0000313" key="2">
    <source>
        <dbReference type="EMBL" id="AMM33989.1"/>
    </source>
</evidence>
<dbReference type="KEGG" id="satk:SA2016_3326"/>
<protein>
    <recommendedName>
        <fullName evidence="1">Bacterial SCP orthologue domain-containing protein</fullName>
    </recommendedName>
</protein>
<dbReference type="InterPro" id="IPR036527">
    <property type="entry name" value="SCP2_sterol-bd_dom_sf"/>
</dbReference>
<dbReference type="SUPFAM" id="SSF55718">
    <property type="entry name" value="SCP-like"/>
    <property type="match status" value="1"/>
</dbReference>
<name>A0A127A3I3_9MICC</name>
<evidence type="ECO:0000313" key="3">
    <source>
        <dbReference type="Proteomes" id="UP000070134"/>
    </source>
</evidence>
<reference evidence="2 3" key="1">
    <citation type="submission" date="2016-02" db="EMBL/GenBank/DDBJ databases">
        <title>Complete genome of Sinomonas atrocyanea KCTC 3377.</title>
        <authorList>
            <person name="Kim K.M."/>
        </authorList>
    </citation>
    <scope>NUCLEOTIDE SEQUENCE [LARGE SCALE GENOMIC DNA]</scope>
    <source>
        <strain evidence="2 3">KCTC 3377</strain>
    </source>
</reference>
<dbReference type="AlphaFoldDB" id="A0A127A3I3"/>
<feature type="domain" description="Bacterial SCP orthologue" evidence="1">
    <location>
        <begin position="52"/>
        <end position="144"/>
    </location>
</feature>
<organism evidence="2 3">
    <name type="scientific">Sinomonas atrocyanea</name>
    <dbReference type="NCBI Taxonomy" id="37927"/>
    <lineage>
        <taxon>Bacteria</taxon>
        <taxon>Bacillati</taxon>
        <taxon>Actinomycetota</taxon>
        <taxon>Actinomycetes</taxon>
        <taxon>Micrococcales</taxon>
        <taxon>Micrococcaceae</taxon>
        <taxon>Sinomonas</taxon>
    </lineage>
</organism>
<gene>
    <name evidence="2" type="ORF">SA2016_3326</name>
</gene>
<dbReference type="STRING" id="37927.SA2016_3326"/>
<evidence type="ECO:0000259" key="1">
    <source>
        <dbReference type="Pfam" id="PF17844"/>
    </source>
</evidence>
<dbReference type="EMBL" id="CP014518">
    <property type="protein sequence ID" value="AMM33989.1"/>
    <property type="molecule type" value="Genomic_DNA"/>
</dbReference>
<sequence length="145" mass="14918">MAVRRRIAHDAGRAAVAAWLAARSGPDGTVGDTSGEVPAGGAQAGVVRPAVDRQTTATAVRYLLEELAERAPGNSVEVRVPPFGVAQCVEGPRHTRGTPPNVVETDAETWLALATGTLAWPGAVASGRLTASGIRTDLSEFLPLA</sequence>
<dbReference type="PATRIC" id="fig|37927.3.peg.3414"/>
<dbReference type="Pfam" id="PF17844">
    <property type="entry name" value="SCP_3"/>
    <property type="match status" value="1"/>
</dbReference>
<keyword evidence="3" id="KW-1185">Reference proteome</keyword>
<dbReference type="RefSeq" id="WP_066500175.1">
    <property type="nucleotide sequence ID" value="NZ_BJMO01000009.1"/>
</dbReference>
<accession>A0A127A3I3</accession>